<keyword evidence="3" id="KW-1185">Reference proteome</keyword>
<evidence type="ECO:0008006" key="4">
    <source>
        <dbReference type="Google" id="ProtNLM"/>
    </source>
</evidence>
<dbReference type="EMBL" id="JACHIA010000015">
    <property type="protein sequence ID" value="MBB6072401.1"/>
    <property type="molecule type" value="Genomic_DNA"/>
</dbReference>
<evidence type="ECO:0000313" key="2">
    <source>
        <dbReference type="EMBL" id="MBB6072401.1"/>
    </source>
</evidence>
<dbReference type="AlphaFoldDB" id="A0A841H2S7"/>
<feature type="compositionally biased region" description="Low complexity" evidence="1">
    <location>
        <begin position="393"/>
        <end position="412"/>
    </location>
</feature>
<evidence type="ECO:0000256" key="1">
    <source>
        <dbReference type="SAM" id="MobiDB-lite"/>
    </source>
</evidence>
<dbReference type="RefSeq" id="WP_170038393.1">
    <property type="nucleotide sequence ID" value="NZ_JABDTL010000002.1"/>
</dbReference>
<feature type="region of interest" description="Disordered" evidence="1">
    <location>
        <begin position="389"/>
        <end position="412"/>
    </location>
</feature>
<gene>
    <name evidence="2" type="ORF">HNQ61_004063</name>
</gene>
<accession>A0A841H2S7</accession>
<sequence length="412" mass="42539">MSVTLGIAVGADRIRAVALNGGRIVAANETTMAEGGVQAAVAELLAGAPLPRFPRPRVVVALGPSRSQTRRIGGLPPLDDARMLAEIVREGVSRFFLRNGVPLATTGVRMVEPGVVWAAALDERVLREVDAACRAAGLRVDRYVPSLAVLGHALTDGEVVWADGGWTVEARYAVTELASVRRLPEGTAIVPPPVVPALARLGEDAWQYADAYGAAALPAWEPLALRPAGGGPGTVPRWRVAVAAAAALAALTFTALAPALRAMRAEDEAAARIAKVQSRHRAAAETERELVRVTAGLREAAAFGAGSYSPLLLLSDLTAALPAGSALITLRVDTAGGSLVALSPRAEAVVQPLEKVPGLVSPEIVGPVTRESLLGRELERVTIRFAIEPGRRGPSPVAASAPAEADSAGGAP</sequence>
<evidence type="ECO:0000313" key="3">
    <source>
        <dbReference type="Proteomes" id="UP000582837"/>
    </source>
</evidence>
<organism evidence="2 3">
    <name type="scientific">Longimicrobium terrae</name>
    <dbReference type="NCBI Taxonomy" id="1639882"/>
    <lineage>
        <taxon>Bacteria</taxon>
        <taxon>Pseudomonadati</taxon>
        <taxon>Gemmatimonadota</taxon>
        <taxon>Longimicrobiia</taxon>
        <taxon>Longimicrobiales</taxon>
        <taxon>Longimicrobiaceae</taxon>
        <taxon>Longimicrobium</taxon>
    </lineage>
</organism>
<protein>
    <recommendedName>
        <fullName evidence="4">PilN domain-containing protein</fullName>
    </recommendedName>
</protein>
<proteinExistence type="predicted"/>
<dbReference type="Proteomes" id="UP000582837">
    <property type="component" value="Unassembled WGS sequence"/>
</dbReference>
<name>A0A841H2S7_9BACT</name>
<comment type="caution">
    <text evidence="2">The sequence shown here is derived from an EMBL/GenBank/DDBJ whole genome shotgun (WGS) entry which is preliminary data.</text>
</comment>
<reference evidence="2 3" key="1">
    <citation type="submission" date="2020-08" db="EMBL/GenBank/DDBJ databases">
        <title>Genomic Encyclopedia of Type Strains, Phase IV (KMG-IV): sequencing the most valuable type-strain genomes for metagenomic binning, comparative biology and taxonomic classification.</title>
        <authorList>
            <person name="Goeker M."/>
        </authorList>
    </citation>
    <scope>NUCLEOTIDE SEQUENCE [LARGE SCALE GENOMIC DNA]</scope>
    <source>
        <strain evidence="2 3">DSM 29007</strain>
    </source>
</reference>